<comment type="caution">
    <text evidence="1">The sequence shown here is derived from an EMBL/GenBank/DDBJ whole genome shotgun (WGS) entry which is preliminary data.</text>
</comment>
<evidence type="ECO:0000313" key="2">
    <source>
        <dbReference type="Proteomes" id="UP000192277"/>
    </source>
</evidence>
<protein>
    <submittedName>
        <fullName evidence="1">Uncharacterized protein</fullName>
    </submittedName>
</protein>
<organism evidence="1 2">
    <name type="scientific">Niastella koreensis</name>
    <dbReference type="NCBI Taxonomy" id="354356"/>
    <lineage>
        <taxon>Bacteria</taxon>
        <taxon>Pseudomonadati</taxon>
        <taxon>Bacteroidota</taxon>
        <taxon>Chitinophagia</taxon>
        <taxon>Chitinophagales</taxon>
        <taxon>Chitinophagaceae</taxon>
        <taxon>Niastella</taxon>
    </lineage>
</organism>
<gene>
    <name evidence="1" type="ORF">A4D02_35370</name>
</gene>
<dbReference type="EMBL" id="LWBO01000028">
    <property type="protein sequence ID" value="OQP44262.1"/>
    <property type="molecule type" value="Genomic_DNA"/>
</dbReference>
<name>A0ABX3NRY0_9BACT</name>
<dbReference type="Proteomes" id="UP000192277">
    <property type="component" value="Unassembled WGS sequence"/>
</dbReference>
<sequence>MESLMASKNVSTFRLSRKQAADYAGYSKCTFDKWASKGINLKFYVEEDGTSSYDIADIEAFEKDQQTF</sequence>
<dbReference type="InterPro" id="IPR009061">
    <property type="entry name" value="DNA-bd_dom_put_sf"/>
</dbReference>
<reference evidence="1 2" key="1">
    <citation type="submission" date="2016-04" db="EMBL/GenBank/DDBJ databases">
        <authorList>
            <person name="Chen L."/>
            <person name="Zhuang W."/>
            <person name="Wang G."/>
        </authorList>
    </citation>
    <scope>NUCLEOTIDE SEQUENCE [LARGE SCALE GENOMIC DNA]</scope>
    <source>
        <strain evidence="2">GR20</strain>
    </source>
</reference>
<keyword evidence="2" id="KW-1185">Reference proteome</keyword>
<dbReference type="SUPFAM" id="SSF46955">
    <property type="entry name" value="Putative DNA-binding domain"/>
    <property type="match status" value="1"/>
</dbReference>
<proteinExistence type="predicted"/>
<accession>A0ABX3NRY0</accession>
<evidence type="ECO:0000313" key="1">
    <source>
        <dbReference type="EMBL" id="OQP44262.1"/>
    </source>
</evidence>